<evidence type="ECO:0000313" key="1">
    <source>
        <dbReference type="EMBL" id="TBU58095.1"/>
    </source>
</evidence>
<organism evidence="1 2">
    <name type="scientific">Dichomitus squalens</name>
    <dbReference type="NCBI Taxonomy" id="114155"/>
    <lineage>
        <taxon>Eukaryota</taxon>
        <taxon>Fungi</taxon>
        <taxon>Dikarya</taxon>
        <taxon>Basidiomycota</taxon>
        <taxon>Agaricomycotina</taxon>
        <taxon>Agaricomycetes</taxon>
        <taxon>Polyporales</taxon>
        <taxon>Polyporaceae</taxon>
        <taxon>Dichomitus</taxon>
    </lineage>
</organism>
<dbReference type="AlphaFoldDB" id="A0A4V2K4S2"/>
<reference evidence="1 2" key="1">
    <citation type="submission" date="2019-01" db="EMBL/GenBank/DDBJ databases">
        <title>Draft genome sequences of three monokaryotic isolates of the white-rot basidiomycete fungus Dichomitus squalens.</title>
        <authorList>
            <consortium name="DOE Joint Genome Institute"/>
            <person name="Lopez S.C."/>
            <person name="Andreopoulos B."/>
            <person name="Pangilinan J."/>
            <person name="Lipzen A."/>
            <person name="Riley R."/>
            <person name="Ahrendt S."/>
            <person name="Ng V."/>
            <person name="Barry K."/>
            <person name="Daum C."/>
            <person name="Grigoriev I.V."/>
            <person name="Hilden K.S."/>
            <person name="Makela M.R."/>
            <person name="de Vries R.P."/>
        </authorList>
    </citation>
    <scope>NUCLEOTIDE SEQUENCE [LARGE SCALE GENOMIC DNA]</scope>
    <source>
        <strain evidence="1 2">CBS 464.89</strain>
    </source>
</reference>
<gene>
    <name evidence="1" type="ORF">BD310DRAFT_927972</name>
</gene>
<proteinExistence type="predicted"/>
<accession>A0A4V2K4S2</accession>
<evidence type="ECO:0000313" key="2">
    <source>
        <dbReference type="Proteomes" id="UP000292082"/>
    </source>
</evidence>
<dbReference type="EMBL" id="ML145129">
    <property type="protein sequence ID" value="TBU58095.1"/>
    <property type="molecule type" value="Genomic_DNA"/>
</dbReference>
<dbReference type="STRING" id="114155.A0A4V2K4S2"/>
<protein>
    <submittedName>
        <fullName evidence="1">Uncharacterized protein</fullName>
    </submittedName>
</protein>
<name>A0A4V2K4S2_9APHY</name>
<dbReference type="SUPFAM" id="SSF52047">
    <property type="entry name" value="RNI-like"/>
    <property type="match status" value="1"/>
</dbReference>
<dbReference type="Proteomes" id="UP000292082">
    <property type="component" value="Unassembled WGS sequence"/>
</dbReference>
<sequence length="357" mass="40769">MADHLTLPYDIYCLVLDMIATEETHLPLLYSTLRACALTCPSWIPRAHFHLYRRVVLPTRRAFLCFARTISHSPHFAPLVEQIDVKVSPAHDCGWPHDHRQIDVSFPRHALDQLVNLKSARFTSSFQFAQVPESLVAFVRAFAPCGGLRKLSFHRFFFPEFRELVITLWSFPRVTSLSVVECGWCTPRSILELPDANTFPARCHSLNILLISKCCFTNPILDVVKTSIHDLSLWASGDRDQCQAISSFPALRRLTLAFSMLQWAVAVLAHVRSEHVREIKLRLNANCFADEESVEDAAQLDEILSRAPFLGLRRLTIIAQWPNARKGREYLGKRWTLQVHGCLPECHKRGVLRVPVQ</sequence>
<keyword evidence="2" id="KW-1185">Reference proteome</keyword>